<evidence type="ECO:0000313" key="2">
    <source>
        <dbReference type="Proteomes" id="UP000005387"/>
    </source>
</evidence>
<reference evidence="1 2" key="1">
    <citation type="submission" date="2010-07" db="EMBL/GenBank/DDBJ databases">
        <title>The draft genome of Paenibacillus curdlanolyticus YK9.</title>
        <authorList>
            <consortium name="US DOE Joint Genome Institute (JGI-PGF)"/>
            <person name="Lucas S."/>
            <person name="Copeland A."/>
            <person name="Lapidus A."/>
            <person name="Cheng J.-F."/>
            <person name="Bruce D."/>
            <person name="Goodwin L."/>
            <person name="Pitluck S."/>
            <person name="Land M.L."/>
            <person name="Hauser L."/>
            <person name="Chang Y.-J."/>
            <person name="Jeffries C."/>
            <person name="Anderson I.J."/>
            <person name="Johnson E."/>
            <person name="Loganathan U."/>
            <person name="Mulhopadhyay B."/>
            <person name="Kyrpides N."/>
            <person name="Woyke T.J."/>
        </authorList>
    </citation>
    <scope>NUCLEOTIDE SEQUENCE [LARGE SCALE GENOMIC DNA]</scope>
    <source>
        <strain evidence="1 2">YK9</strain>
    </source>
</reference>
<protein>
    <submittedName>
        <fullName evidence="1">Uncharacterized protein</fullName>
    </submittedName>
</protein>
<dbReference type="STRING" id="717606.PaecuDRAFT_4365"/>
<gene>
    <name evidence="1" type="ORF">PaecuDRAFT_4365</name>
</gene>
<dbReference type="EMBL" id="AEDD01000013">
    <property type="protein sequence ID" value="EFM08900.1"/>
    <property type="molecule type" value="Genomic_DNA"/>
</dbReference>
<dbReference type="RefSeq" id="WP_006040348.1">
    <property type="nucleotide sequence ID" value="NZ_AEDD01000013.1"/>
</dbReference>
<dbReference type="AlphaFoldDB" id="E0IFC4"/>
<dbReference type="Proteomes" id="UP000005387">
    <property type="component" value="Unassembled WGS sequence"/>
</dbReference>
<sequence>MNKNKKLIVLSWDVNNGYIYPTKKDRRGGYEHVFALAESIGFELENHVKHLM</sequence>
<evidence type="ECO:0000313" key="1">
    <source>
        <dbReference type="EMBL" id="EFM08900.1"/>
    </source>
</evidence>
<proteinExistence type="predicted"/>
<keyword evidence="2" id="KW-1185">Reference proteome</keyword>
<dbReference type="OrthoDB" id="2600338at2"/>
<accession>E0IFC4</accession>
<name>E0IFC4_9BACL</name>
<organism evidence="1 2">
    <name type="scientific">Paenibacillus curdlanolyticus YK9</name>
    <dbReference type="NCBI Taxonomy" id="717606"/>
    <lineage>
        <taxon>Bacteria</taxon>
        <taxon>Bacillati</taxon>
        <taxon>Bacillota</taxon>
        <taxon>Bacilli</taxon>
        <taxon>Bacillales</taxon>
        <taxon>Paenibacillaceae</taxon>
        <taxon>Paenibacillus</taxon>
    </lineage>
</organism>